<dbReference type="PANTHER" id="PTHR24559">
    <property type="entry name" value="TRANSPOSON TY3-I GAG-POL POLYPROTEIN"/>
    <property type="match status" value="1"/>
</dbReference>
<evidence type="ECO:0000313" key="2">
    <source>
        <dbReference type="Proteomes" id="UP000198211"/>
    </source>
</evidence>
<sequence length="362" mass="39856">MLSKGYDGGSKVMTQDERWRYASDAMEKRGGDSTAGSDDAGDMVRASYGLPTATTGYYAANDSHNEHPLIMWKGLTVSLTACILDGCTDEFLIGVDFLERHRATIDFEGSELRYSESRQEVVIPFRTDDGQNGVSVTAPDGEEGIFLPSGGCGSVMLAAAVTKVRNGKAPVPVINTHGGRVKLPSRRELGEWFPLDADMNVLEMNGELQRQRLKSWLSELGNDQDPLENEDDVNICTGDAKAKELVIRLLRSYRNLMNTETACPPATTVNVEHHIGTGNTSPIMLKRRRHAQTEDATVDENVDEMLGAGVVEESDGAWGFPVVLVKKRDGSVRFCVDYRALNRVTKRDVYPLPRIDETLEAL</sequence>
<protein>
    <recommendedName>
        <fullName evidence="3">Reverse transcriptase</fullName>
    </recommendedName>
</protein>
<dbReference type="Gene3D" id="3.10.10.10">
    <property type="entry name" value="HIV Type 1 Reverse Transcriptase, subunit A, domain 1"/>
    <property type="match status" value="1"/>
</dbReference>
<dbReference type="PANTHER" id="PTHR24559:SF438">
    <property type="entry name" value="PEPTIDASE A2 DOMAIN-CONTAINING PROTEIN"/>
    <property type="match status" value="1"/>
</dbReference>
<dbReference type="STRING" id="4795.A0A225UNU6"/>
<evidence type="ECO:0008006" key="3">
    <source>
        <dbReference type="Google" id="ProtNLM"/>
    </source>
</evidence>
<accession>A0A225UNU6</accession>
<dbReference type="InterPro" id="IPR053134">
    <property type="entry name" value="RNA-dir_DNA_polymerase"/>
</dbReference>
<dbReference type="EMBL" id="NBNE01013983">
    <property type="protein sequence ID" value="OWY94685.1"/>
    <property type="molecule type" value="Genomic_DNA"/>
</dbReference>
<dbReference type="SUPFAM" id="SSF56672">
    <property type="entry name" value="DNA/RNA polymerases"/>
    <property type="match status" value="1"/>
</dbReference>
<proteinExistence type="predicted"/>
<feature type="non-terminal residue" evidence="1">
    <location>
        <position position="362"/>
    </location>
</feature>
<dbReference type="AlphaFoldDB" id="A0A225UNU6"/>
<keyword evidence="2" id="KW-1185">Reference proteome</keyword>
<dbReference type="Proteomes" id="UP000198211">
    <property type="component" value="Unassembled WGS sequence"/>
</dbReference>
<dbReference type="OrthoDB" id="124658at2759"/>
<gene>
    <name evidence="1" type="ORF">PHMEG_00035513</name>
</gene>
<reference evidence="2" key="1">
    <citation type="submission" date="2017-03" db="EMBL/GenBank/DDBJ databases">
        <title>Phytopthora megakarya and P. palmivora, two closely related causual agents of cacao black pod achieved similar genome size and gene model numbers by different mechanisms.</title>
        <authorList>
            <person name="Ali S."/>
            <person name="Shao J."/>
            <person name="Larry D.J."/>
            <person name="Kronmiller B."/>
            <person name="Shen D."/>
            <person name="Strem M.D."/>
            <person name="Melnick R.L."/>
            <person name="Guiltinan M.J."/>
            <person name="Tyler B.M."/>
            <person name="Meinhardt L.W."/>
            <person name="Bailey B.A."/>
        </authorList>
    </citation>
    <scope>NUCLEOTIDE SEQUENCE [LARGE SCALE GENOMIC DNA]</scope>
    <source>
        <strain evidence="2">zdho120</strain>
    </source>
</reference>
<dbReference type="InterPro" id="IPR043502">
    <property type="entry name" value="DNA/RNA_pol_sf"/>
</dbReference>
<organism evidence="1 2">
    <name type="scientific">Phytophthora megakarya</name>
    <dbReference type="NCBI Taxonomy" id="4795"/>
    <lineage>
        <taxon>Eukaryota</taxon>
        <taxon>Sar</taxon>
        <taxon>Stramenopiles</taxon>
        <taxon>Oomycota</taxon>
        <taxon>Peronosporomycetes</taxon>
        <taxon>Peronosporales</taxon>
        <taxon>Peronosporaceae</taxon>
        <taxon>Phytophthora</taxon>
    </lineage>
</organism>
<dbReference type="Gene3D" id="2.40.70.10">
    <property type="entry name" value="Acid Proteases"/>
    <property type="match status" value="1"/>
</dbReference>
<evidence type="ECO:0000313" key="1">
    <source>
        <dbReference type="EMBL" id="OWY94685.1"/>
    </source>
</evidence>
<name>A0A225UNU6_9STRA</name>
<comment type="caution">
    <text evidence="1">The sequence shown here is derived from an EMBL/GenBank/DDBJ whole genome shotgun (WGS) entry which is preliminary data.</text>
</comment>
<dbReference type="InterPro" id="IPR021109">
    <property type="entry name" value="Peptidase_aspartic_dom_sf"/>
</dbReference>